<dbReference type="OrthoDB" id="9772295at2"/>
<reference evidence="3" key="1">
    <citation type="submission" date="2016-11" db="EMBL/GenBank/DDBJ databases">
        <authorList>
            <person name="Shukria A."/>
            <person name="Stevens D.C."/>
        </authorList>
    </citation>
    <scope>NUCLEOTIDE SEQUENCE [LARGE SCALE GENOMIC DNA]</scope>
    <source>
        <strain evidence="3">Cbfe23</strain>
    </source>
</reference>
<dbReference type="STRING" id="83449.BON30_12595"/>
<sequence length="554" mass="59725">MIRHTALVLVLCAFGHAQAQGHSMENAAQAHQVEQAARPLVATTEPDAIRFLEQATFGPRRANGVSPLPLDSVERVMSVGVSQAITEQLAAPRSVFDGTTSTVELGSQFFYNAVMGEDQLRQRVTFALSQILVVSESVIRDNTTTPELEPKLALADYLNLLSANAFGNYRTLLDAVTRNPAMGTYLNMANNLAFDWAGRPLPLNENFAREMLQLFTLGLNKLNEDGTPVLDANGVPIPAYTEAQVQAFARALSGWTYASTAGCPTRGHNNFISYAQPMIACEVNHDSSAQTLLRGAVTTAGASATVHLQEVLDNVFADPNLPPFISMQLIQHLVTSNPSPAYVRRVVAVFKNNGSGVRGDLGAVVRAILEDPEARGDQPPAQLEATYGRLRPPVLFITSLVRGLNGTLDATGSKNPGGRLNTYSRTLGQDVPRPPSVFSYYSPKTPVPGGNGLVGPEFGVLDSATATARANFVYDLIYNNLSSAGIVIDLTTLPVSPNDLVAWLDRYWIHGAMSSELSTALLQAMNDSRAGSNTRKQQLAIYLTSLSPEFQIQR</sequence>
<protein>
    <recommendedName>
        <fullName evidence="4">DUF1800 domain-containing protein</fullName>
    </recommendedName>
</protein>
<feature type="chain" id="PRO_5013245186" description="DUF1800 domain-containing protein" evidence="1">
    <location>
        <begin position="20"/>
        <end position="554"/>
    </location>
</feature>
<organism evidence="2 3">
    <name type="scientific">Cystobacter ferrugineus</name>
    <dbReference type="NCBI Taxonomy" id="83449"/>
    <lineage>
        <taxon>Bacteria</taxon>
        <taxon>Pseudomonadati</taxon>
        <taxon>Myxococcota</taxon>
        <taxon>Myxococcia</taxon>
        <taxon>Myxococcales</taxon>
        <taxon>Cystobacterineae</taxon>
        <taxon>Archangiaceae</taxon>
        <taxon>Cystobacter</taxon>
    </lineage>
</organism>
<name>A0A1L9BCH0_9BACT</name>
<evidence type="ECO:0008006" key="4">
    <source>
        <dbReference type="Google" id="ProtNLM"/>
    </source>
</evidence>
<reference evidence="2 3" key="2">
    <citation type="submission" date="2016-12" db="EMBL/GenBank/DDBJ databases">
        <title>Draft Genome Sequence of Cystobacter ferrugineus Strain Cbfe23.</title>
        <authorList>
            <person name="Akbar S."/>
            <person name="Dowd S.E."/>
            <person name="Stevens D.C."/>
        </authorList>
    </citation>
    <scope>NUCLEOTIDE SEQUENCE [LARGE SCALE GENOMIC DNA]</scope>
    <source>
        <strain evidence="2 3">Cbfe23</strain>
    </source>
</reference>
<dbReference type="InterPro" id="IPR014917">
    <property type="entry name" value="DUF1800"/>
</dbReference>
<feature type="signal peptide" evidence="1">
    <location>
        <begin position="1"/>
        <end position="19"/>
    </location>
</feature>
<accession>A0A1L9BCH0</accession>
<gene>
    <name evidence="2" type="ORF">BON30_12595</name>
</gene>
<keyword evidence="1" id="KW-0732">Signal</keyword>
<dbReference type="AlphaFoldDB" id="A0A1L9BCH0"/>
<dbReference type="Proteomes" id="UP000182229">
    <property type="component" value="Unassembled WGS sequence"/>
</dbReference>
<keyword evidence="3" id="KW-1185">Reference proteome</keyword>
<evidence type="ECO:0000313" key="2">
    <source>
        <dbReference type="EMBL" id="OJH39919.1"/>
    </source>
</evidence>
<evidence type="ECO:0000313" key="3">
    <source>
        <dbReference type="Proteomes" id="UP000182229"/>
    </source>
</evidence>
<dbReference type="EMBL" id="MPIN01000003">
    <property type="protein sequence ID" value="OJH39919.1"/>
    <property type="molecule type" value="Genomic_DNA"/>
</dbReference>
<evidence type="ECO:0000256" key="1">
    <source>
        <dbReference type="SAM" id="SignalP"/>
    </source>
</evidence>
<comment type="caution">
    <text evidence="2">The sequence shown here is derived from an EMBL/GenBank/DDBJ whole genome shotgun (WGS) entry which is preliminary data.</text>
</comment>
<dbReference type="Pfam" id="PF08811">
    <property type="entry name" value="DUF1800"/>
    <property type="match status" value="1"/>
</dbReference>
<proteinExistence type="predicted"/>